<evidence type="ECO:0000259" key="2">
    <source>
        <dbReference type="Pfam" id="PF00534"/>
    </source>
</evidence>
<reference evidence="4" key="1">
    <citation type="submission" date="2020-09" db="EMBL/GenBank/DDBJ databases">
        <authorList>
            <person name="Yoon J.-W."/>
        </authorList>
    </citation>
    <scope>NUCLEOTIDE SEQUENCE</scope>
    <source>
        <strain evidence="4">KMU-158</strain>
    </source>
</reference>
<keyword evidence="1" id="KW-0808">Transferase</keyword>
<evidence type="ECO:0000313" key="4">
    <source>
        <dbReference type="EMBL" id="MBD2857414.1"/>
    </source>
</evidence>
<keyword evidence="5" id="KW-1185">Reference proteome</keyword>
<evidence type="ECO:0000256" key="1">
    <source>
        <dbReference type="ARBA" id="ARBA00022679"/>
    </source>
</evidence>
<dbReference type="InterPro" id="IPR001296">
    <property type="entry name" value="Glyco_trans_1"/>
</dbReference>
<name>A0A927BXL2_9GAMM</name>
<organism evidence="4 5">
    <name type="scientific">Spongiibacter pelagi</name>
    <dbReference type="NCBI Taxonomy" id="2760804"/>
    <lineage>
        <taxon>Bacteria</taxon>
        <taxon>Pseudomonadati</taxon>
        <taxon>Pseudomonadota</taxon>
        <taxon>Gammaproteobacteria</taxon>
        <taxon>Cellvibrionales</taxon>
        <taxon>Spongiibacteraceae</taxon>
        <taxon>Spongiibacter</taxon>
    </lineage>
</organism>
<evidence type="ECO:0000313" key="5">
    <source>
        <dbReference type="Proteomes" id="UP000610558"/>
    </source>
</evidence>
<dbReference type="PANTHER" id="PTHR46401:SF2">
    <property type="entry name" value="GLYCOSYLTRANSFERASE WBBK-RELATED"/>
    <property type="match status" value="1"/>
</dbReference>
<evidence type="ECO:0000259" key="3">
    <source>
        <dbReference type="Pfam" id="PF13439"/>
    </source>
</evidence>
<dbReference type="PANTHER" id="PTHR46401">
    <property type="entry name" value="GLYCOSYLTRANSFERASE WBBK-RELATED"/>
    <property type="match status" value="1"/>
</dbReference>
<feature type="domain" description="Glycosyltransferase subfamily 4-like N-terminal" evidence="3">
    <location>
        <begin position="2"/>
        <end position="196"/>
    </location>
</feature>
<dbReference type="Gene3D" id="3.40.50.2000">
    <property type="entry name" value="Glycogen Phosphorylase B"/>
    <property type="match status" value="2"/>
</dbReference>
<dbReference type="GO" id="GO:0009103">
    <property type="term" value="P:lipopolysaccharide biosynthetic process"/>
    <property type="evidence" value="ECO:0007669"/>
    <property type="project" value="TreeGrafter"/>
</dbReference>
<proteinExistence type="predicted"/>
<dbReference type="EMBL" id="JACXLD010000001">
    <property type="protein sequence ID" value="MBD2857414.1"/>
    <property type="molecule type" value="Genomic_DNA"/>
</dbReference>
<dbReference type="GO" id="GO:0016757">
    <property type="term" value="F:glycosyltransferase activity"/>
    <property type="evidence" value="ECO:0007669"/>
    <property type="project" value="InterPro"/>
</dbReference>
<accession>A0A927BXL2</accession>
<dbReference type="SUPFAM" id="SSF53756">
    <property type="entry name" value="UDP-Glycosyltransferase/glycogen phosphorylase"/>
    <property type="match status" value="1"/>
</dbReference>
<sequence length="410" mass="45748">MYLKYLSKALVDAGHEVDVISGQPYPHLDERVRLIKMPGMNLYENGLGSLRPHHLSSLTNIIEWTGKLTGSFSEPYCFGRRVVKYLKKHGRDYDVIHDNQCLSYGMLQLQKLGFPFVTTIHHPITSDLKIALKDAKNWYERLLIRRWHGFINMQREVARQLHHVVTVSECSRQDIAKAFGIQPSAISLVYCGIETNEFVPLADVKKIPQRLMATVSADQPLKGMSYLLDAMASLRPDYPNLELLVVGKTQPGGVTEQQLQRLGLVDAVRFVSGISTEEMVRYYNEAEVAVVPSVYEGFGLPAGEAMACGTALVSTNGGALPEVFGDAALQVPVRDSAALAAQIRRLLDDAELRKTLEQAGRERMETEFCWAKAAGEMEQFYRRVLKLGERNEAATELVADAAVSPREVLV</sequence>
<dbReference type="CDD" id="cd03801">
    <property type="entry name" value="GT4_PimA-like"/>
    <property type="match status" value="1"/>
</dbReference>
<dbReference type="InterPro" id="IPR028098">
    <property type="entry name" value="Glyco_trans_4-like_N"/>
</dbReference>
<dbReference type="AlphaFoldDB" id="A0A927BXL2"/>
<gene>
    <name evidence="4" type="ORF">IB286_00245</name>
</gene>
<protein>
    <submittedName>
        <fullName evidence="4">Glycosyltransferase family 4 protein</fullName>
    </submittedName>
</protein>
<comment type="caution">
    <text evidence="4">The sequence shown here is derived from an EMBL/GenBank/DDBJ whole genome shotgun (WGS) entry which is preliminary data.</text>
</comment>
<dbReference type="Proteomes" id="UP000610558">
    <property type="component" value="Unassembled WGS sequence"/>
</dbReference>
<dbReference type="Pfam" id="PF00534">
    <property type="entry name" value="Glycos_transf_1"/>
    <property type="match status" value="1"/>
</dbReference>
<feature type="domain" description="Glycosyl transferase family 1" evidence="2">
    <location>
        <begin position="209"/>
        <end position="363"/>
    </location>
</feature>
<dbReference type="Pfam" id="PF13439">
    <property type="entry name" value="Glyco_transf_4"/>
    <property type="match status" value="1"/>
</dbReference>